<dbReference type="KEGG" id="melm:C7H73_02820"/>
<dbReference type="PANTHER" id="PTHR38690">
    <property type="entry name" value="PROTEASE-RELATED"/>
    <property type="match status" value="1"/>
</dbReference>
<evidence type="ECO:0000313" key="3">
    <source>
        <dbReference type="EMBL" id="AVP56718.1"/>
    </source>
</evidence>
<dbReference type="RefSeq" id="WP_106845276.1">
    <property type="nucleotide sequence ID" value="NZ_CP027792.1"/>
</dbReference>
<feature type="region of interest" description="Disordered" evidence="1">
    <location>
        <begin position="1324"/>
        <end position="1355"/>
    </location>
</feature>
<accession>A0A2P1NI28</accession>
<dbReference type="EMBL" id="CP027792">
    <property type="protein sequence ID" value="AVP56718.1"/>
    <property type="molecule type" value="Genomic_DNA"/>
</dbReference>
<protein>
    <submittedName>
        <fullName evidence="3">TIGR02099 family protein</fullName>
    </submittedName>
</protein>
<evidence type="ECO:0000313" key="4">
    <source>
        <dbReference type="Proteomes" id="UP000241829"/>
    </source>
</evidence>
<sequence length="1355" mass="143285">MTELPAHPSRLLRFMAGCARWALGLTVAFWLVLGAAWAALHGWIVPRIDSLRPQLQQQATRALGVPVRIAAIAAQSGGLFPTVELTGVTLLDGEGRAGLHLPRVVVALSPRSLLRLGFEQIYIEAPELDIRRAPDGQVFIAGMGFREQGAPDSRAADWLFSQPEVAIRGGTLRYADELRGAEPVALTEVDLVIRSGGWRHAVRLDATPAPEWGERFTLQGQFRQPLLTAHAGRWQQWSGQLYAHFPRADASRLRRHVDLGGLSVARGAGAVRAWGDVRRGQLVGGTVDLALSEVQATLGSGLQPLALRSVSGRAGGRRLDGGFEFVADNLRFTTDSGLRWPGGQVLVRHLDRGAHSEGELSADRLDLAALSQIAERLPLGPAAHRALDTYAPQGQVEGLAARWRGPLEAPSEYQARARVRGLALAARGGTRGVAGLAGADVQLELNQAGGQAALSIEDGHLALPGVFEDPLVPVQRLATTVRWQVEGPRIAVQAGDVRFANADAEGQARLSWRTSDAGSGARFPGVLELSGTLSRADGTRVHRYLPLAVPESARHYVRDAVTRGSASRVQFRVKGDLHDFPYAHGGPGEFRISAHVKDVEYAYVPDSLLHPGDKPWPALSGLAGELVFDRASMTVQGATGSLAGAPRLRLQPTRARIADLEHPVVAVDGQINGPLADMLALVRSSHVAELTHGALDAASATGAAELKLALNLPVADLAKSTVRGSVQLAGNDVRFVPQAPLVSATRGAVQFTEGGFTLAGMQGRALGGDVSLEGGMRTAAGSPPQVRVRAQGTATAEGLRTSGLWDALTGLAARASGSTPYTLTVGVRRGVAELLVSSDLTGLALQAPAPLVKAAQAPLALRVERRLTPEAAASASAPLHDELLVELGDLARLAWVRALDETGEARVLRGALAVGEAAHEPPAMPASGVVANAVFGPLDADAWLALLQPPASAAADAGGAAAPADALQQYLPTSLGLRASALTAGGRTLHAVVAGASRQGAVWRASVDAAELNGYLEYRPGGAPADGPGLVHARLARLALPETSSEQMDALLSDTAQPQALPALDIVVQDFQLHGRRLGRLEIEARNRPAEGGQREWRLARFNLAMPQAQLTSSGNWALLAGSHERRTAMNFQLDIQDSGALLSRFGMDGVLRRGKGRIDGQVAWLGSPLSPDWRSMAGQMHVDMQAGQFLKADPGLAKLLSVLSLQSLPRRLALDFRDVFSEGFAFDFVRGDVQIEQGVAATNNLQMKGVNAAVLMEGSADIERETQDLHVVVVPEINAMTASLVATAINPVIGLSSFLAQVFLRGPLMQAATQEFHVDGTWAEPRVQRLPRGRSGAPAHEPANAPETQGKDKQ</sequence>
<keyword evidence="4" id="KW-1185">Reference proteome</keyword>
<dbReference type="Pfam" id="PF13116">
    <property type="entry name" value="YhdP"/>
    <property type="match status" value="1"/>
</dbReference>
<dbReference type="PANTHER" id="PTHR38690:SF1">
    <property type="entry name" value="PROTEASE"/>
    <property type="match status" value="1"/>
</dbReference>
<reference evidence="4" key="1">
    <citation type="submission" date="2018-03" db="EMBL/GenBank/DDBJ databases">
        <title>Genome sequencing of Melaminivora sp. strain SC2-7.</title>
        <authorList>
            <person name="Kim S.-J."/>
            <person name="Heo J."/>
            <person name="Ahn J.-H."/>
            <person name="Kwon S.-W."/>
        </authorList>
    </citation>
    <scope>NUCLEOTIDE SEQUENCE [LARGE SCALE GENOMIC DNA]</scope>
    <source>
        <strain evidence="4">SC2-7</strain>
    </source>
</reference>
<dbReference type="NCBIfam" id="TIGR02099">
    <property type="entry name" value="YhdP family protein"/>
    <property type="match status" value="1"/>
</dbReference>
<evidence type="ECO:0000256" key="1">
    <source>
        <dbReference type="SAM" id="MobiDB-lite"/>
    </source>
</evidence>
<feature type="domain" description="YhdP central" evidence="2">
    <location>
        <begin position="23"/>
        <end position="1328"/>
    </location>
</feature>
<dbReference type="InterPro" id="IPR011836">
    <property type="entry name" value="YhdP"/>
</dbReference>
<organism evidence="3 4">
    <name type="scientific">Pulveribacter suum</name>
    <dbReference type="NCBI Taxonomy" id="2116657"/>
    <lineage>
        <taxon>Bacteria</taxon>
        <taxon>Pseudomonadati</taxon>
        <taxon>Pseudomonadota</taxon>
        <taxon>Betaproteobacteria</taxon>
        <taxon>Burkholderiales</taxon>
        <taxon>Comamonadaceae</taxon>
        <taxon>Pulveribacter</taxon>
    </lineage>
</organism>
<gene>
    <name evidence="3" type="ORF">C7H73_02820</name>
</gene>
<proteinExistence type="predicted"/>
<dbReference type="InterPro" id="IPR025263">
    <property type="entry name" value="YhdP_central"/>
</dbReference>
<name>A0A2P1NI28_9BURK</name>
<dbReference type="Proteomes" id="UP000241829">
    <property type="component" value="Chromosome"/>
</dbReference>
<dbReference type="OrthoDB" id="8521382at2"/>
<evidence type="ECO:0000259" key="2">
    <source>
        <dbReference type="Pfam" id="PF13116"/>
    </source>
</evidence>